<dbReference type="InterPro" id="IPR002763">
    <property type="entry name" value="DUF72"/>
</dbReference>
<dbReference type="Gene3D" id="3.20.20.410">
    <property type="entry name" value="Protein of unknown function UPF0759"/>
    <property type="match status" value="1"/>
</dbReference>
<sequence>MKPRIHVGVGGWTFEPWRNNFYPAGLPHSRELHYASRQLTAIEVNGTFYSTFKPATFAKWRDETPDGFVFSLKAHRFTTHRRELAGAQEGVERFIGSGIAELGDKLGPILWQLMPTTPFRPDDLEDFLRLLPREVAGRPLRHVLDVRHPSFATEAFLDLLARHDCTTVYTDSDKFPSIPHARSPLAYLRLMRSEADRPTGYAPEEITTWVKGAREWTRLAEANEAFVFFINGAKERAPAAAQEFLKQLAA</sequence>
<comment type="caution">
    <text evidence="1">The sequence shown here is derived from an EMBL/GenBank/DDBJ whole genome shotgun (WGS) entry which is preliminary data.</text>
</comment>
<dbReference type="PANTHER" id="PTHR30348">
    <property type="entry name" value="UNCHARACTERIZED PROTEIN YECE"/>
    <property type="match status" value="1"/>
</dbReference>
<dbReference type="Proteomes" id="UP000806285">
    <property type="component" value="Unassembled WGS sequence"/>
</dbReference>
<accession>A0ABR9S1T7</accession>
<dbReference type="SUPFAM" id="SSF117396">
    <property type="entry name" value="TM1631-like"/>
    <property type="match status" value="1"/>
</dbReference>
<reference evidence="1 2" key="1">
    <citation type="submission" date="2020-10" db="EMBL/GenBank/DDBJ databases">
        <title>Ramlibacter sp. HM2 16S ribosomal RNA gene Genome sequencing and assembly.</title>
        <authorList>
            <person name="Kang M."/>
        </authorList>
    </citation>
    <scope>NUCLEOTIDE SEQUENCE [LARGE SCALE GENOMIC DNA]</scope>
    <source>
        <strain evidence="1 2">HM2</strain>
    </source>
</reference>
<dbReference type="PANTHER" id="PTHR30348:SF4">
    <property type="entry name" value="DUF72 DOMAIN-CONTAINING PROTEIN"/>
    <property type="match status" value="1"/>
</dbReference>
<protein>
    <submittedName>
        <fullName evidence="1">DUF72 domain-containing protein</fullName>
    </submittedName>
</protein>
<keyword evidence="2" id="KW-1185">Reference proteome</keyword>
<dbReference type="Pfam" id="PF01904">
    <property type="entry name" value="DUF72"/>
    <property type="match status" value="1"/>
</dbReference>
<name>A0ABR9S1T7_9BURK</name>
<dbReference type="EMBL" id="JADDIV010000002">
    <property type="protein sequence ID" value="MBE7367476.1"/>
    <property type="molecule type" value="Genomic_DNA"/>
</dbReference>
<organism evidence="1 2">
    <name type="scientific">Ramlibacter pallidus</name>
    <dbReference type="NCBI Taxonomy" id="2780087"/>
    <lineage>
        <taxon>Bacteria</taxon>
        <taxon>Pseudomonadati</taxon>
        <taxon>Pseudomonadota</taxon>
        <taxon>Betaproteobacteria</taxon>
        <taxon>Burkholderiales</taxon>
        <taxon>Comamonadaceae</taxon>
        <taxon>Ramlibacter</taxon>
    </lineage>
</organism>
<dbReference type="RefSeq" id="WP_193676078.1">
    <property type="nucleotide sequence ID" value="NZ_JADDIV010000002.1"/>
</dbReference>
<gene>
    <name evidence="1" type="ORF">IM787_07860</name>
</gene>
<proteinExistence type="predicted"/>
<evidence type="ECO:0000313" key="2">
    <source>
        <dbReference type="Proteomes" id="UP000806285"/>
    </source>
</evidence>
<evidence type="ECO:0000313" key="1">
    <source>
        <dbReference type="EMBL" id="MBE7367476.1"/>
    </source>
</evidence>
<dbReference type="InterPro" id="IPR036520">
    <property type="entry name" value="UPF0759_sf"/>
</dbReference>